<gene>
    <name evidence="3" type="ORF">C7S20_04760</name>
</gene>
<evidence type="ECO:0000313" key="3">
    <source>
        <dbReference type="EMBL" id="AVR44629.1"/>
    </source>
</evidence>
<dbReference type="KEGG" id="grs:C7S20_04760"/>
<dbReference type="GO" id="GO:0005975">
    <property type="term" value="P:carbohydrate metabolic process"/>
    <property type="evidence" value="ECO:0007669"/>
    <property type="project" value="InterPro"/>
</dbReference>
<dbReference type="RefSeq" id="WP_107011407.1">
    <property type="nucleotide sequence ID" value="NZ_CP028136.1"/>
</dbReference>
<proteinExistence type="inferred from homology"/>
<feature type="domain" description="GH16" evidence="2">
    <location>
        <begin position="24"/>
        <end position="255"/>
    </location>
</feature>
<organism evidence="3 4">
    <name type="scientific">Christiangramia fulva</name>
    <dbReference type="NCBI Taxonomy" id="2126553"/>
    <lineage>
        <taxon>Bacteria</taxon>
        <taxon>Pseudomonadati</taxon>
        <taxon>Bacteroidota</taxon>
        <taxon>Flavobacteriia</taxon>
        <taxon>Flavobacteriales</taxon>
        <taxon>Flavobacteriaceae</taxon>
        <taxon>Christiangramia</taxon>
    </lineage>
</organism>
<accession>A0A2R3Z309</accession>
<reference evidence="4" key="1">
    <citation type="submission" date="2018-03" db="EMBL/GenBank/DDBJ databases">
        <title>Gramella fulva sp. nov., isolated from a dry surface of tidal flat.</title>
        <authorList>
            <person name="Hwang S.H."/>
            <person name="Hwang W.M."/>
            <person name="Kang K."/>
            <person name="Ahn T.-Y."/>
        </authorList>
    </citation>
    <scope>NUCLEOTIDE SEQUENCE [LARGE SCALE GENOMIC DNA]</scope>
    <source>
        <strain evidence="4">SH35</strain>
    </source>
</reference>
<dbReference type="InterPro" id="IPR000757">
    <property type="entry name" value="Beta-glucanase-like"/>
</dbReference>
<dbReference type="CDD" id="cd08023">
    <property type="entry name" value="GH16_laminarinase_like"/>
    <property type="match status" value="1"/>
</dbReference>
<dbReference type="InterPro" id="IPR050546">
    <property type="entry name" value="Glycosyl_Hydrlase_16"/>
</dbReference>
<evidence type="ECO:0000256" key="1">
    <source>
        <dbReference type="ARBA" id="ARBA00006865"/>
    </source>
</evidence>
<keyword evidence="4" id="KW-1185">Reference proteome</keyword>
<dbReference type="GO" id="GO:0004553">
    <property type="term" value="F:hydrolase activity, hydrolyzing O-glycosyl compounds"/>
    <property type="evidence" value="ECO:0007669"/>
    <property type="project" value="InterPro"/>
</dbReference>
<name>A0A2R3Z309_9FLAO</name>
<evidence type="ECO:0000313" key="4">
    <source>
        <dbReference type="Proteomes" id="UP000241507"/>
    </source>
</evidence>
<sequence length="255" mass="29094">MNVAYGLILLLLGNIFSLTAQKEVIFEENFNGDHLDMDTWNYEEGDGCPDICGWGNNELEIYDRDYVTVEDGKLVITAAKKDGEYYSGRITTKDKFEFKYGEVEFRAKLAAGKGLWPAVWMLGADIDQVGWPASGEIDMLEYVGREPHMVYTTLHTPAGHGDDGSSKKTKIENIEEGYHTYNVKWNENFIEFFVDGNSLYKFTPEAYDEENYPFRKDFYLLVNMAIGGNFGGPEVDDSVFPAKFYVDYIKVTQKK</sequence>
<protein>
    <submittedName>
        <fullName evidence="3">Laminarinase</fullName>
    </submittedName>
</protein>
<dbReference type="InterPro" id="IPR013320">
    <property type="entry name" value="ConA-like_dom_sf"/>
</dbReference>
<dbReference type="PANTHER" id="PTHR10963:SF55">
    <property type="entry name" value="GLYCOSIDE HYDROLASE FAMILY 16 PROTEIN"/>
    <property type="match status" value="1"/>
</dbReference>
<comment type="similarity">
    <text evidence="1">Belongs to the glycosyl hydrolase 16 family.</text>
</comment>
<dbReference type="OrthoDB" id="9809583at2"/>
<dbReference type="PANTHER" id="PTHR10963">
    <property type="entry name" value="GLYCOSYL HYDROLASE-RELATED"/>
    <property type="match status" value="1"/>
</dbReference>
<dbReference type="PROSITE" id="PS51762">
    <property type="entry name" value="GH16_2"/>
    <property type="match status" value="1"/>
</dbReference>
<dbReference type="Proteomes" id="UP000241507">
    <property type="component" value="Chromosome"/>
</dbReference>
<dbReference type="Pfam" id="PF00722">
    <property type="entry name" value="Glyco_hydro_16"/>
    <property type="match status" value="1"/>
</dbReference>
<dbReference type="EMBL" id="CP028136">
    <property type="protein sequence ID" value="AVR44629.1"/>
    <property type="molecule type" value="Genomic_DNA"/>
</dbReference>
<dbReference type="Gene3D" id="2.60.120.200">
    <property type="match status" value="1"/>
</dbReference>
<dbReference type="SUPFAM" id="SSF49899">
    <property type="entry name" value="Concanavalin A-like lectins/glucanases"/>
    <property type="match status" value="1"/>
</dbReference>
<dbReference type="AlphaFoldDB" id="A0A2R3Z309"/>
<evidence type="ECO:0000259" key="2">
    <source>
        <dbReference type="PROSITE" id="PS51762"/>
    </source>
</evidence>